<accession>A0A075AVU0</accession>
<keyword evidence="10" id="KW-1185">Reference proteome</keyword>
<gene>
    <name evidence="8" type="ORF">O9G_005239</name>
    <name evidence="9" type="ORF">ROZALSC1DRAFT_30179</name>
</gene>
<keyword evidence="4 8" id="KW-0418">Kinase</keyword>
<dbReference type="EMBL" id="ML005566">
    <property type="protein sequence ID" value="RKP18085.1"/>
    <property type="molecule type" value="Genomic_DNA"/>
</dbReference>
<dbReference type="GO" id="GO:0003951">
    <property type="term" value="F:NAD+ kinase activity"/>
    <property type="evidence" value="ECO:0007669"/>
    <property type="project" value="UniProtKB-EC"/>
</dbReference>
<proteinExistence type="inferred from homology"/>
<evidence type="ECO:0000313" key="11">
    <source>
        <dbReference type="Proteomes" id="UP000281549"/>
    </source>
</evidence>
<keyword evidence="7" id="KW-0520">NAD</keyword>
<keyword evidence="6" id="KW-0521">NADP</keyword>
<reference evidence="11" key="2">
    <citation type="journal article" date="2018" name="Nat. Microbiol.">
        <title>Leveraging single-cell genomics to expand the fungal tree of life.</title>
        <authorList>
            <person name="Ahrendt S.R."/>
            <person name="Quandt C.A."/>
            <person name="Ciobanu D."/>
            <person name="Clum A."/>
            <person name="Salamov A."/>
            <person name="Andreopoulos B."/>
            <person name="Cheng J.F."/>
            <person name="Woyke T."/>
            <person name="Pelin A."/>
            <person name="Henrissat B."/>
            <person name="Reynolds N.K."/>
            <person name="Benny G.L."/>
            <person name="Smith M.E."/>
            <person name="James T.Y."/>
            <person name="Grigoriev I.V."/>
        </authorList>
    </citation>
    <scope>NUCLEOTIDE SEQUENCE [LARGE SCALE GENOMIC DNA]</scope>
    <source>
        <strain evidence="11">CSF55</strain>
    </source>
</reference>
<sequence length="413" mass="47122">MSRAIGMSIHRSLSKTPTKKIIETSVNVREAAKNIGKVQFQFADMKNVMVIQKTTDDSLIPLSIELCSWLINQHKVNVYMDSTLKNDFESSLKFKDLMVDDKVRYWNQDSTINLADVIDLIITLGGDGTVLHAAWLFQKFVPPILPFHFGSLGFLTCFSFADYKNNLKRLVEEGSRFNLRMRFECTIYRYNPKHSTNIDEDSTCRPCRKSLSLKSPTDRFLDELLQVDLDEVDNPDCYKVENTLQVLNEVMIDRGPSSYMSILELYGNLRHLTTVQADGLAIATPTGSTAYSLSAGGSIVHPEVPAMLVTPICPHTLSFRPMLLPDSMELRVQIPPDSRNRAWVCFDGRNRVELRQGDYISIVASKYPVPTLCLEDQTSDWFHSLIRCLKWNQRERQRPFFVNSESNSPNPYS</sequence>
<dbReference type="PANTHER" id="PTHR20275:SF0">
    <property type="entry name" value="NAD KINASE"/>
    <property type="match status" value="1"/>
</dbReference>
<protein>
    <submittedName>
        <fullName evidence="8 9">ATP-NAD kinase</fullName>
        <ecNumber evidence="8">2.7.1.23</ecNumber>
    </submittedName>
</protein>
<evidence type="ECO:0000256" key="4">
    <source>
        <dbReference type="ARBA" id="ARBA00022777"/>
    </source>
</evidence>
<dbReference type="Gene3D" id="3.40.50.10330">
    <property type="entry name" value="Probable inorganic polyphosphate/atp-NAD kinase, domain 1"/>
    <property type="match status" value="1"/>
</dbReference>
<evidence type="ECO:0000313" key="10">
    <source>
        <dbReference type="Proteomes" id="UP000030755"/>
    </source>
</evidence>
<evidence type="ECO:0000256" key="6">
    <source>
        <dbReference type="ARBA" id="ARBA00022857"/>
    </source>
</evidence>
<dbReference type="InterPro" id="IPR002504">
    <property type="entry name" value="NADK"/>
</dbReference>
<dbReference type="Pfam" id="PF01513">
    <property type="entry name" value="NAD_kinase"/>
    <property type="match status" value="1"/>
</dbReference>
<comment type="similarity">
    <text evidence="1">Belongs to the NAD kinase family.</text>
</comment>
<dbReference type="EC" id="2.7.1.23" evidence="8"/>
<dbReference type="Proteomes" id="UP000281549">
    <property type="component" value="Unassembled WGS sequence"/>
</dbReference>
<dbReference type="InterPro" id="IPR017438">
    <property type="entry name" value="ATP-NAD_kinase_N"/>
</dbReference>
<dbReference type="Gene3D" id="2.60.200.30">
    <property type="entry name" value="Probable inorganic polyphosphate/atp-NAD kinase, domain 2"/>
    <property type="match status" value="1"/>
</dbReference>
<dbReference type="GO" id="GO:0019674">
    <property type="term" value="P:NAD+ metabolic process"/>
    <property type="evidence" value="ECO:0007669"/>
    <property type="project" value="InterPro"/>
</dbReference>
<dbReference type="InterPro" id="IPR016064">
    <property type="entry name" value="NAD/diacylglycerol_kinase_sf"/>
</dbReference>
<dbReference type="OMA" id="MRMRLCC"/>
<reference evidence="9" key="3">
    <citation type="submission" date="2018-08" db="EMBL/GenBank/DDBJ databases">
        <title>Leveraging single-cell genomics to expand the Fungal Tree of Life.</title>
        <authorList>
            <consortium name="DOE Joint Genome Institute"/>
            <person name="Ahrendt S.R."/>
            <person name="Quandt C.A."/>
            <person name="Ciobanu D."/>
            <person name="Clum A."/>
            <person name="Salamov A."/>
            <person name="Andreopoulos B."/>
            <person name="Cheng J.-F."/>
            <person name="Woyke T."/>
            <person name="Pelin A."/>
            <person name="Henrissat B."/>
            <person name="Reynolds N."/>
            <person name="Benny G.L."/>
            <person name="Smith M.E."/>
            <person name="James T.Y."/>
            <person name="Grigoriev I.V."/>
        </authorList>
    </citation>
    <scope>NUCLEOTIDE SEQUENCE</scope>
    <source>
        <strain evidence="9">CSF55</strain>
    </source>
</reference>
<evidence type="ECO:0000256" key="5">
    <source>
        <dbReference type="ARBA" id="ARBA00022840"/>
    </source>
</evidence>
<evidence type="ECO:0000256" key="3">
    <source>
        <dbReference type="ARBA" id="ARBA00022741"/>
    </source>
</evidence>
<dbReference type="OrthoDB" id="24581at2759"/>
<dbReference type="AlphaFoldDB" id="A0A075AVU0"/>
<name>A0A075AVU0_ROZAC</name>
<organism evidence="8 10">
    <name type="scientific">Rozella allomycis (strain CSF55)</name>
    <dbReference type="NCBI Taxonomy" id="988480"/>
    <lineage>
        <taxon>Eukaryota</taxon>
        <taxon>Fungi</taxon>
        <taxon>Fungi incertae sedis</taxon>
        <taxon>Cryptomycota</taxon>
        <taxon>Cryptomycota incertae sedis</taxon>
        <taxon>Rozella</taxon>
    </lineage>
</organism>
<keyword evidence="2 8" id="KW-0808">Transferase</keyword>
<dbReference type="Proteomes" id="UP000030755">
    <property type="component" value="Unassembled WGS sequence"/>
</dbReference>
<dbReference type="FunFam" id="2.60.200.30:FF:000009">
    <property type="entry name" value="Poly(P)/ATP NAD kinase"/>
    <property type="match status" value="1"/>
</dbReference>
<evidence type="ECO:0000313" key="8">
    <source>
        <dbReference type="EMBL" id="EPZ34265.1"/>
    </source>
</evidence>
<reference evidence="8 10" key="1">
    <citation type="journal article" date="2013" name="Curr. Biol.">
        <title>Shared signatures of parasitism and phylogenomics unite Cryptomycota and microsporidia.</title>
        <authorList>
            <person name="James T.Y."/>
            <person name="Pelin A."/>
            <person name="Bonen L."/>
            <person name="Ahrendt S."/>
            <person name="Sain D."/>
            <person name="Corradi N."/>
            <person name="Stajich J.E."/>
        </authorList>
    </citation>
    <scope>NUCLEOTIDE SEQUENCE [LARGE SCALE GENOMIC DNA]</scope>
    <source>
        <strain evidence="8 10">CSF55</strain>
        <strain evidence="8 10">CSF55</strain>
    </source>
</reference>
<evidence type="ECO:0000256" key="2">
    <source>
        <dbReference type="ARBA" id="ARBA00022679"/>
    </source>
</evidence>
<dbReference type="InterPro" id="IPR017437">
    <property type="entry name" value="ATP-NAD_kinase_PpnK-typ_C"/>
</dbReference>
<dbReference type="HAMAP" id="MF_00361">
    <property type="entry name" value="NAD_kinase"/>
    <property type="match status" value="1"/>
</dbReference>
<dbReference type="PANTHER" id="PTHR20275">
    <property type="entry name" value="NAD KINASE"/>
    <property type="match status" value="1"/>
</dbReference>
<evidence type="ECO:0000256" key="7">
    <source>
        <dbReference type="ARBA" id="ARBA00023027"/>
    </source>
</evidence>
<dbReference type="GO" id="GO:0005524">
    <property type="term" value="F:ATP binding"/>
    <property type="evidence" value="ECO:0007669"/>
    <property type="project" value="UniProtKB-KW"/>
</dbReference>
<evidence type="ECO:0000313" key="9">
    <source>
        <dbReference type="EMBL" id="RKP18085.1"/>
    </source>
</evidence>
<dbReference type="EMBL" id="KE560967">
    <property type="protein sequence ID" value="EPZ34265.1"/>
    <property type="molecule type" value="Genomic_DNA"/>
</dbReference>
<evidence type="ECO:0000256" key="1">
    <source>
        <dbReference type="ARBA" id="ARBA00010995"/>
    </source>
</evidence>
<dbReference type="STRING" id="988480.A0A075AVU0"/>
<keyword evidence="3" id="KW-0547">Nucleotide-binding</keyword>
<dbReference type="Pfam" id="PF20143">
    <property type="entry name" value="NAD_kinase_C"/>
    <property type="match status" value="1"/>
</dbReference>
<dbReference type="SUPFAM" id="SSF111331">
    <property type="entry name" value="NAD kinase/diacylglycerol kinase-like"/>
    <property type="match status" value="1"/>
</dbReference>
<dbReference type="GO" id="GO:0006741">
    <property type="term" value="P:NADP+ biosynthetic process"/>
    <property type="evidence" value="ECO:0007669"/>
    <property type="project" value="InterPro"/>
</dbReference>
<dbReference type="HOGENOM" id="CLU_008831_10_3_1"/>
<keyword evidence="5" id="KW-0067">ATP-binding</keyword>